<feature type="compositionally biased region" description="Polar residues" evidence="1">
    <location>
        <begin position="529"/>
        <end position="541"/>
    </location>
</feature>
<dbReference type="EMBL" id="AHKC01009132">
    <property type="protein sequence ID" value="EKF33571.1"/>
    <property type="molecule type" value="Genomic_DNA"/>
</dbReference>
<feature type="region of interest" description="Disordered" evidence="1">
    <location>
        <begin position="516"/>
        <end position="541"/>
    </location>
</feature>
<dbReference type="AlphaFoldDB" id="K2NF92"/>
<dbReference type="Proteomes" id="UP000007350">
    <property type="component" value="Unassembled WGS sequence"/>
</dbReference>
<dbReference type="InterPro" id="IPR011701">
    <property type="entry name" value="MFS"/>
</dbReference>
<dbReference type="GO" id="GO:0022857">
    <property type="term" value="F:transmembrane transporter activity"/>
    <property type="evidence" value="ECO:0007669"/>
    <property type="project" value="InterPro"/>
</dbReference>
<reference evidence="3 4" key="1">
    <citation type="journal article" date="2012" name="BMC Genomics">
        <title>Comparative genomic analysis of human infective Trypanosoma cruzi lineages with the bat-restricted subspecies T. cruzi marinkellei.</title>
        <authorList>
            <person name="Franzen O."/>
            <person name="Talavera-Lopez C."/>
            <person name="Ochaya S."/>
            <person name="Butler C.E."/>
            <person name="Messenger L.A."/>
            <person name="Lewis M.D."/>
            <person name="Llewellyn M.S."/>
            <person name="Marinkelle C.J."/>
            <person name="Tyler K.M."/>
            <person name="Miles M.A."/>
            <person name="Andersson B."/>
        </authorList>
    </citation>
    <scope>NUCLEOTIDE SEQUENCE [LARGE SCALE GENOMIC DNA]</scope>
    <source>
        <strain evidence="3 4">B7</strain>
    </source>
</reference>
<feature type="transmembrane region" description="Helical" evidence="2">
    <location>
        <begin position="79"/>
        <end position="100"/>
    </location>
</feature>
<accession>K2NF92</accession>
<evidence type="ECO:0000256" key="2">
    <source>
        <dbReference type="SAM" id="Phobius"/>
    </source>
</evidence>
<keyword evidence="2" id="KW-1133">Transmembrane helix</keyword>
<evidence type="ECO:0008006" key="5">
    <source>
        <dbReference type="Google" id="ProtNLM"/>
    </source>
</evidence>
<name>K2NF92_TRYCR</name>
<dbReference type="OrthoDB" id="541403at2759"/>
<keyword evidence="2" id="KW-0812">Transmembrane</keyword>
<dbReference type="SUPFAM" id="SSF103473">
    <property type="entry name" value="MFS general substrate transporter"/>
    <property type="match status" value="1"/>
</dbReference>
<organism evidence="3 4">
    <name type="scientific">Trypanosoma cruzi marinkellei</name>
    <dbReference type="NCBI Taxonomy" id="85056"/>
    <lineage>
        <taxon>Eukaryota</taxon>
        <taxon>Discoba</taxon>
        <taxon>Euglenozoa</taxon>
        <taxon>Kinetoplastea</taxon>
        <taxon>Metakinetoplastina</taxon>
        <taxon>Trypanosomatida</taxon>
        <taxon>Trypanosomatidae</taxon>
        <taxon>Trypanosoma</taxon>
        <taxon>Schizotrypanum</taxon>
    </lineage>
</organism>
<feature type="transmembrane region" description="Helical" evidence="2">
    <location>
        <begin position="112"/>
        <end position="137"/>
    </location>
</feature>
<feature type="transmembrane region" description="Helical" evidence="2">
    <location>
        <begin position="393"/>
        <end position="412"/>
    </location>
</feature>
<feature type="transmembrane region" description="Helical" evidence="2">
    <location>
        <begin position="143"/>
        <end position="162"/>
    </location>
</feature>
<protein>
    <recommendedName>
        <fullName evidence="5">Major facilitator superfamily (MFS) profile domain-containing protein</fullName>
    </recommendedName>
</protein>
<dbReference type="Pfam" id="PF07690">
    <property type="entry name" value="MFS_1"/>
    <property type="match status" value="1"/>
</dbReference>
<feature type="transmembrane region" description="Helical" evidence="2">
    <location>
        <begin position="207"/>
        <end position="227"/>
    </location>
</feature>
<dbReference type="PANTHER" id="PTHR23525">
    <property type="entry name" value="TRANSPORTER, PUTATIVE-RELATED"/>
    <property type="match status" value="1"/>
</dbReference>
<dbReference type="PANTHER" id="PTHR23525:SF1">
    <property type="entry name" value="NODULIN-LIKE DOMAIN-CONTAINING PROTEIN"/>
    <property type="match status" value="1"/>
</dbReference>
<feature type="transmembrane region" description="Helical" evidence="2">
    <location>
        <begin position="41"/>
        <end position="59"/>
    </location>
</feature>
<gene>
    <name evidence="3" type="ORF">MOQ_002558</name>
</gene>
<feature type="transmembrane region" description="Helical" evidence="2">
    <location>
        <begin position="424"/>
        <end position="444"/>
    </location>
</feature>
<feature type="transmembrane region" description="Helical" evidence="2">
    <location>
        <begin position="328"/>
        <end position="349"/>
    </location>
</feature>
<keyword evidence="4" id="KW-1185">Reference proteome</keyword>
<sequence length="554" mass="60523">MGSLRATGGEKKTMTATETTTKKVNIGTKYNEVRDYLRTPLGLIIFYVFMNSLSTSIWMRNAWTPLIYQVFGNSNLYVGFMSALNGTSQMLCAILGGHLSDKVLGPSPTLIFALRFGTFSLIFNLVSVWISNVYILIAAQILYGAYLGMSITSVESVFAQCIKHGERDRVYGVKFSFESSGPVGGLVITLILFALFGNAWRVDVLRWVITAGIVLHVTSIQVFLAFFRPLPSHTGGNSENVCTVEAGEMAVSGEYEKEESRSPHVDEEIEVYTAEVVVSSVPGTPEITKPRADSQLPNTSQLESSVETRNKKRGFLTFLMIPLEKYPYVVAIADLVVTVGSGMTTQYFPLFMMNVYFISPMGLSTLGLLIALLISLLAIVNSRLGSKIGRARAIFLPKLMGTFILLYMALARGTSAGPKWLMCIAYVLRMSLMNSTLALSRALIMDFVSEKRRGMWSAVESIQTASWSGTALVGGYVADKLGYGAAFIVTFGFHLTACTMLLPCTVKNDTVAAAKASKEDPMSEDGEITNKTKQGSPVSSSTEYVVVENMDINE</sequence>
<proteinExistence type="predicted"/>
<comment type="caution">
    <text evidence="3">The sequence shown here is derived from an EMBL/GenBank/DDBJ whole genome shotgun (WGS) entry which is preliminary data.</text>
</comment>
<dbReference type="Gene3D" id="1.20.1250.20">
    <property type="entry name" value="MFS general substrate transporter like domains"/>
    <property type="match status" value="2"/>
</dbReference>
<evidence type="ECO:0000313" key="4">
    <source>
        <dbReference type="Proteomes" id="UP000007350"/>
    </source>
</evidence>
<evidence type="ECO:0000256" key="1">
    <source>
        <dbReference type="SAM" id="MobiDB-lite"/>
    </source>
</evidence>
<feature type="transmembrane region" description="Helical" evidence="2">
    <location>
        <begin position="355"/>
        <end position="381"/>
    </location>
</feature>
<keyword evidence="2" id="KW-0472">Membrane</keyword>
<dbReference type="InterPro" id="IPR036259">
    <property type="entry name" value="MFS_trans_sf"/>
</dbReference>
<evidence type="ECO:0000313" key="3">
    <source>
        <dbReference type="EMBL" id="EKF33571.1"/>
    </source>
</evidence>
<feature type="transmembrane region" description="Helical" evidence="2">
    <location>
        <begin position="183"/>
        <end position="201"/>
    </location>
</feature>